<accession>A0ABU0LAI2</accession>
<sequence length="332" mass="35448">MTKARWTMARWTLPHRPDARAVVLAMAFVLAIAAILAPRLQSRNEAYRLLAIVDVTGSMNVRDYDHGGRPLSRLEAAKSALRTLAAQLPCGSQLGLGIFTERRSFLLFEPIDTCADFAPLDGAISALDWRMAWEGDSYVAQGLYSAVNLAAGLNADLIFLTDGQEAPPLPRSGIPPFTGEMGKVRGLIVGVGGATPVPIPRFDTFGREVGFYGPTDVPQENRSGPPPEGAEAREGWHPRNAPWGAELSGGEEHMSAVRTEHLEALAARPGLSYAALTSTPLEGAVAAAARPRPVPGHRDTAPVPAALALLLLVGLYAAPLIRSVRYKRIATP</sequence>
<name>A0ABU0LAI2_XANAG</name>
<feature type="transmembrane region" description="Helical" evidence="2">
    <location>
        <begin position="301"/>
        <end position="321"/>
    </location>
</feature>
<dbReference type="InterPro" id="IPR002035">
    <property type="entry name" value="VWF_A"/>
</dbReference>
<dbReference type="Pfam" id="PF13519">
    <property type="entry name" value="VWA_2"/>
    <property type="match status" value="1"/>
</dbReference>
<dbReference type="EMBL" id="JAUSVY010000002">
    <property type="protein sequence ID" value="MDQ0504075.1"/>
    <property type="molecule type" value="Genomic_DNA"/>
</dbReference>
<keyword evidence="5" id="KW-1185">Reference proteome</keyword>
<dbReference type="Proteomes" id="UP001241747">
    <property type="component" value="Unassembled WGS sequence"/>
</dbReference>
<dbReference type="SMART" id="SM00327">
    <property type="entry name" value="VWA"/>
    <property type="match status" value="1"/>
</dbReference>
<dbReference type="InterPro" id="IPR036465">
    <property type="entry name" value="vWFA_dom_sf"/>
</dbReference>
<evidence type="ECO:0000313" key="5">
    <source>
        <dbReference type="Proteomes" id="UP001241747"/>
    </source>
</evidence>
<gene>
    <name evidence="4" type="ORF">QOZ94_000849</name>
</gene>
<evidence type="ECO:0000256" key="1">
    <source>
        <dbReference type="SAM" id="MobiDB-lite"/>
    </source>
</evidence>
<keyword evidence="2" id="KW-1133">Transmembrane helix</keyword>
<comment type="caution">
    <text evidence="4">The sequence shown here is derived from an EMBL/GenBank/DDBJ whole genome shotgun (WGS) entry which is preliminary data.</text>
</comment>
<protein>
    <submittedName>
        <fullName evidence="4">MxaL protein</fullName>
    </submittedName>
</protein>
<evidence type="ECO:0000259" key="3">
    <source>
        <dbReference type="SMART" id="SM00327"/>
    </source>
</evidence>
<proteinExistence type="predicted"/>
<feature type="transmembrane region" description="Helical" evidence="2">
    <location>
        <begin position="21"/>
        <end position="40"/>
    </location>
</feature>
<keyword evidence="2" id="KW-0812">Transmembrane</keyword>
<keyword evidence="2" id="KW-0472">Membrane</keyword>
<reference evidence="4 5" key="1">
    <citation type="submission" date="2023-07" db="EMBL/GenBank/DDBJ databases">
        <title>Genomic Encyclopedia of Type Strains, Phase IV (KMG-IV): sequencing the most valuable type-strain genomes for metagenomic binning, comparative biology and taxonomic classification.</title>
        <authorList>
            <person name="Goeker M."/>
        </authorList>
    </citation>
    <scope>NUCLEOTIDE SEQUENCE [LARGE SCALE GENOMIC DNA]</scope>
    <source>
        <strain evidence="4 5">DSM 3770</strain>
    </source>
</reference>
<dbReference type="RefSeq" id="WP_237345195.1">
    <property type="nucleotide sequence ID" value="NZ_JABWGX010000008.1"/>
</dbReference>
<evidence type="ECO:0000256" key="2">
    <source>
        <dbReference type="SAM" id="Phobius"/>
    </source>
</evidence>
<feature type="region of interest" description="Disordered" evidence="1">
    <location>
        <begin position="212"/>
        <end position="253"/>
    </location>
</feature>
<feature type="domain" description="VWFA" evidence="3">
    <location>
        <begin position="46"/>
        <end position="223"/>
    </location>
</feature>
<evidence type="ECO:0000313" key="4">
    <source>
        <dbReference type="EMBL" id="MDQ0504075.1"/>
    </source>
</evidence>
<dbReference type="SUPFAM" id="SSF53300">
    <property type="entry name" value="vWA-like"/>
    <property type="match status" value="1"/>
</dbReference>
<organism evidence="4 5">
    <name type="scientific">Xanthobacter agilis</name>
    <dbReference type="NCBI Taxonomy" id="47492"/>
    <lineage>
        <taxon>Bacteria</taxon>
        <taxon>Pseudomonadati</taxon>
        <taxon>Pseudomonadota</taxon>
        <taxon>Alphaproteobacteria</taxon>
        <taxon>Hyphomicrobiales</taxon>
        <taxon>Xanthobacteraceae</taxon>
        <taxon>Xanthobacter</taxon>
    </lineage>
</organism>
<dbReference type="Gene3D" id="3.40.50.410">
    <property type="entry name" value="von Willebrand factor, type A domain"/>
    <property type="match status" value="1"/>
</dbReference>